<keyword evidence="4" id="KW-0862">Zinc</keyword>
<keyword evidence="7" id="KW-0539">Nucleus</keyword>
<evidence type="ECO:0000256" key="1">
    <source>
        <dbReference type="ARBA" id="ARBA00004123"/>
    </source>
</evidence>
<evidence type="ECO:0000256" key="6">
    <source>
        <dbReference type="ARBA" id="ARBA00023125"/>
    </source>
</evidence>
<dbReference type="AlphaFoldDB" id="A0A6J2VQM8"/>
<dbReference type="GeneID" id="115816414"/>
<evidence type="ECO:0000256" key="3">
    <source>
        <dbReference type="ARBA" id="ARBA00022771"/>
    </source>
</evidence>
<accession>A0A6J2VQM8</accession>
<evidence type="ECO:0000256" key="8">
    <source>
        <dbReference type="ARBA" id="ARBA00039526"/>
    </source>
</evidence>
<feature type="region of interest" description="Disordered" evidence="10">
    <location>
        <begin position="87"/>
        <end position="116"/>
    </location>
</feature>
<dbReference type="Proteomes" id="UP000504632">
    <property type="component" value="Chromosome 1"/>
</dbReference>
<dbReference type="PANTHER" id="PTHR46927:SF1">
    <property type="entry name" value="THAP DOMAIN-CONTAINING PROTEIN 5"/>
    <property type="match status" value="1"/>
</dbReference>
<evidence type="ECO:0000256" key="2">
    <source>
        <dbReference type="ARBA" id="ARBA00022723"/>
    </source>
</evidence>
<dbReference type="Pfam" id="PF05485">
    <property type="entry name" value="THAP"/>
    <property type="match status" value="1"/>
</dbReference>
<comment type="subcellular location">
    <subcellularLocation>
        <location evidence="1">Nucleus</location>
    </subcellularLocation>
</comment>
<protein>
    <recommendedName>
        <fullName evidence="8">THAP domain-containing protein 5</fullName>
    </recommendedName>
</protein>
<evidence type="ECO:0000256" key="4">
    <source>
        <dbReference type="ARBA" id="ARBA00022833"/>
    </source>
</evidence>
<dbReference type="InterPro" id="IPR006612">
    <property type="entry name" value="THAP_Znf"/>
</dbReference>
<keyword evidence="6 9" id="KW-0238">DNA-binding</keyword>
<dbReference type="PROSITE" id="PS50950">
    <property type="entry name" value="ZF_THAP"/>
    <property type="match status" value="1"/>
</dbReference>
<proteinExistence type="predicted"/>
<name>A0A6J2VQM8_CHACN</name>
<feature type="domain" description="THAP-type" evidence="11">
    <location>
        <begin position="1"/>
        <end position="85"/>
    </location>
</feature>
<dbReference type="GO" id="GO:0003677">
    <property type="term" value="F:DNA binding"/>
    <property type="evidence" value="ECO:0007669"/>
    <property type="project" value="UniProtKB-UniRule"/>
</dbReference>
<dbReference type="PANTHER" id="PTHR46927">
    <property type="entry name" value="AGAP005574-PA"/>
    <property type="match status" value="1"/>
</dbReference>
<dbReference type="SUPFAM" id="SSF57716">
    <property type="entry name" value="Glucocorticoid receptor-like (DNA-binding domain)"/>
    <property type="match status" value="1"/>
</dbReference>
<evidence type="ECO:0000259" key="11">
    <source>
        <dbReference type="PROSITE" id="PS50950"/>
    </source>
</evidence>
<keyword evidence="3 9" id="KW-0863">Zinc-finger</keyword>
<keyword evidence="2" id="KW-0479">Metal-binding</keyword>
<evidence type="ECO:0000256" key="10">
    <source>
        <dbReference type="SAM" id="MobiDB-lite"/>
    </source>
</evidence>
<evidence type="ECO:0000256" key="5">
    <source>
        <dbReference type="ARBA" id="ARBA00023054"/>
    </source>
</evidence>
<dbReference type="InParanoid" id="A0A6J2VQM8"/>
<evidence type="ECO:0000313" key="13">
    <source>
        <dbReference type="RefSeq" id="XP_030635265.1"/>
    </source>
</evidence>
<organism evidence="12 13">
    <name type="scientific">Chanos chanos</name>
    <name type="common">Milkfish</name>
    <name type="synonym">Mugil chanos</name>
    <dbReference type="NCBI Taxonomy" id="29144"/>
    <lineage>
        <taxon>Eukaryota</taxon>
        <taxon>Metazoa</taxon>
        <taxon>Chordata</taxon>
        <taxon>Craniata</taxon>
        <taxon>Vertebrata</taxon>
        <taxon>Euteleostomi</taxon>
        <taxon>Actinopterygii</taxon>
        <taxon>Neopterygii</taxon>
        <taxon>Teleostei</taxon>
        <taxon>Ostariophysi</taxon>
        <taxon>Gonorynchiformes</taxon>
        <taxon>Chanidae</taxon>
        <taxon>Chanos</taxon>
    </lineage>
</organism>
<dbReference type="GO" id="GO:0005634">
    <property type="term" value="C:nucleus"/>
    <property type="evidence" value="ECO:0007669"/>
    <property type="project" value="UniProtKB-SubCell"/>
</dbReference>
<dbReference type="SMART" id="SM00980">
    <property type="entry name" value="THAP"/>
    <property type="match status" value="1"/>
</dbReference>
<evidence type="ECO:0000313" key="12">
    <source>
        <dbReference type="Proteomes" id="UP000504632"/>
    </source>
</evidence>
<dbReference type="Gene3D" id="1.20.5.170">
    <property type="match status" value="1"/>
</dbReference>
<evidence type="ECO:0000256" key="7">
    <source>
        <dbReference type="ARBA" id="ARBA00023242"/>
    </source>
</evidence>
<reference evidence="13" key="1">
    <citation type="submission" date="2025-08" db="UniProtKB">
        <authorList>
            <consortium name="RefSeq"/>
        </authorList>
    </citation>
    <scope>IDENTIFICATION</scope>
</reference>
<dbReference type="InterPro" id="IPR052224">
    <property type="entry name" value="THAP_domain_protein"/>
</dbReference>
<feature type="compositionally biased region" description="Basic residues" evidence="10">
    <location>
        <begin position="91"/>
        <end position="103"/>
    </location>
</feature>
<keyword evidence="5" id="KW-0175">Coiled coil</keyword>
<dbReference type="RefSeq" id="XP_030635265.1">
    <property type="nucleotide sequence ID" value="XM_030779405.1"/>
</dbReference>
<keyword evidence="12" id="KW-1185">Reference proteome</keyword>
<evidence type="ECO:0000256" key="9">
    <source>
        <dbReference type="PROSITE-ProRule" id="PRU00309"/>
    </source>
</evidence>
<dbReference type="SMART" id="SM00692">
    <property type="entry name" value="DM3"/>
    <property type="match status" value="1"/>
</dbReference>
<sequence length="375" mass="42097">MPRYCAYTFCKNRGGIPAKDNKRISFYPFPLRDEVRLKKWISNMRRGEWVPSRHQYLCSEHFTEDSFDLRWGIRYLRHTAIPTIFPEHKINRSHSKKSPKSKLKSRDDDVQLIRTSSPPRKKPLILRKESRRDSALLNGLGSGSVNVSPVPAVVVVKDLPLDAEDSATELFRIERVFSGIKTDLSDSVAELAGGGDRDVLTESCGRVLSETSSQNVKADSTVTVLCCETASPLTSGEQDSDCSNPALMISAVSVDAEKEGVDSSVEGPEEGTSDGELILPCEHSYFRQDTEKEHLWRRIASLHTKITELDKREESTVAKIKSVESEIAYLKKRNSVCEERQKALEEYFTTVHSFFCLTGLSLSKEPVILESLGHS</sequence>
<dbReference type="OrthoDB" id="5982876at2759"/>
<dbReference type="GO" id="GO:0008270">
    <property type="term" value="F:zinc ion binding"/>
    <property type="evidence" value="ECO:0007669"/>
    <property type="project" value="UniProtKB-KW"/>
</dbReference>
<gene>
    <name evidence="13" type="primary">LOC115816414</name>
</gene>